<feature type="domain" description="Coenzyme F420 hydrogenase/dehydrogenase beta subunit N-terminal" evidence="1">
    <location>
        <begin position="94"/>
        <end position="166"/>
    </location>
</feature>
<evidence type="ECO:0000313" key="4">
    <source>
        <dbReference type="Proteomes" id="UP000758168"/>
    </source>
</evidence>
<dbReference type="Pfam" id="PF04432">
    <property type="entry name" value="FrhB_FdhB_C"/>
    <property type="match status" value="1"/>
</dbReference>
<dbReference type="InterPro" id="IPR045220">
    <property type="entry name" value="FRHB/FDHB/HCAR-like"/>
</dbReference>
<dbReference type="Pfam" id="PF04422">
    <property type="entry name" value="FrhB_FdhB_N"/>
    <property type="match status" value="1"/>
</dbReference>
<evidence type="ECO:0000313" key="3">
    <source>
        <dbReference type="EMBL" id="MBP2417720.1"/>
    </source>
</evidence>
<dbReference type="RefSeq" id="WP_210056580.1">
    <property type="nucleotide sequence ID" value="NZ_BAAAMH010000038.1"/>
</dbReference>
<protein>
    <submittedName>
        <fullName evidence="3">Coenzyme F420 hydrogenase subunit beta</fullName>
        <ecNumber evidence="3">1.12.98.1</ecNumber>
    </submittedName>
</protein>
<dbReference type="InterPro" id="IPR007516">
    <property type="entry name" value="Co_F420_Hydgase/DH_bsu_N"/>
</dbReference>
<dbReference type="EMBL" id="JAGIOB010000001">
    <property type="protein sequence ID" value="MBP2417720.1"/>
    <property type="molecule type" value="Genomic_DNA"/>
</dbReference>
<keyword evidence="3" id="KW-0560">Oxidoreductase</keyword>
<sequence>MGRADAEALDRAVARVVDTANCSGCGACTQLDAGLAMALDAEGYARPVRGTAAPAPVPGAAATFDRICPGRRVASPRPPGAEVHPTLGPVVSAWEAWASDPEIRHRGSSGGTLTALVAWLTENGEQASFTGARAAAAEPRRTVSVTITSRDEALASAGSRYAPVASVAAPGALAPGTGLVGKPCEVSAARALLDGAPATGSTPLLLSFFCAGTPSQHATDALVRELGVPDDAGLRDLWYRGRGWPGHFTAEAADGRTVRTTYDESWGRHLGKATQWRCKICPDGVGESSDVTAADFWHTDAKGYPVFTEGDGTSALLARTPRGHEVLQRAFAAGVLTGRALDLDALAGVQPLQVSRRSTLLGRLVGARLAGRPVPRYTGFGLARLALGDWRETARTAKGSFRRVQRARRGAVGAR</sequence>
<dbReference type="PANTHER" id="PTHR31332:SF0">
    <property type="entry name" value="7-HYDROXYMETHYL CHLOROPHYLL A REDUCTASE, CHLOROPLASTIC"/>
    <property type="match status" value="1"/>
</dbReference>
<dbReference type="GO" id="GO:0050454">
    <property type="term" value="F:coenzyme F420 hydrogenase activity"/>
    <property type="evidence" value="ECO:0007669"/>
    <property type="project" value="UniProtKB-EC"/>
</dbReference>
<evidence type="ECO:0000259" key="2">
    <source>
        <dbReference type="Pfam" id="PF04432"/>
    </source>
</evidence>
<gene>
    <name evidence="3" type="ORF">JOF54_002642</name>
</gene>
<evidence type="ECO:0000259" key="1">
    <source>
        <dbReference type="Pfam" id="PF04422"/>
    </source>
</evidence>
<organism evidence="3 4">
    <name type="scientific">Microlunatus capsulatus</name>
    <dbReference type="NCBI Taxonomy" id="99117"/>
    <lineage>
        <taxon>Bacteria</taxon>
        <taxon>Bacillati</taxon>
        <taxon>Actinomycetota</taxon>
        <taxon>Actinomycetes</taxon>
        <taxon>Propionibacteriales</taxon>
        <taxon>Propionibacteriaceae</taxon>
        <taxon>Microlunatus</taxon>
    </lineage>
</organism>
<reference evidence="3 4" key="1">
    <citation type="submission" date="2021-03" db="EMBL/GenBank/DDBJ databases">
        <title>Sequencing the genomes of 1000 actinobacteria strains.</title>
        <authorList>
            <person name="Klenk H.-P."/>
        </authorList>
    </citation>
    <scope>NUCLEOTIDE SEQUENCE [LARGE SCALE GENOMIC DNA]</scope>
    <source>
        <strain evidence="3 4">DSM 12936</strain>
    </source>
</reference>
<keyword evidence="4" id="KW-1185">Reference proteome</keyword>
<dbReference type="InterPro" id="IPR007525">
    <property type="entry name" value="FrhB_FdhB_C"/>
</dbReference>
<proteinExistence type="predicted"/>
<dbReference type="PANTHER" id="PTHR31332">
    <property type="entry name" value="7-HYDROXYMETHYL CHLOROPHYLL A REDUCTASE, CHLOROPLASTIC"/>
    <property type="match status" value="1"/>
</dbReference>
<feature type="domain" description="Coenzyme F420 hydrogenase/dehydrogenase beta subunit C-terminal" evidence="2">
    <location>
        <begin position="178"/>
        <end position="339"/>
    </location>
</feature>
<accession>A0ABS4ZAD5</accession>
<dbReference type="Proteomes" id="UP000758168">
    <property type="component" value="Unassembled WGS sequence"/>
</dbReference>
<name>A0ABS4ZAD5_9ACTN</name>
<comment type="caution">
    <text evidence="3">The sequence shown here is derived from an EMBL/GenBank/DDBJ whole genome shotgun (WGS) entry which is preliminary data.</text>
</comment>
<dbReference type="EC" id="1.12.98.1" evidence="3"/>